<keyword evidence="4" id="KW-1185">Reference proteome</keyword>
<comment type="function">
    <text evidence="2">Catalyzes the condensation of isopentenyl diphosphate (IPP) with allylic pyrophosphates generating different type of terpenoids.</text>
</comment>
<comment type="cofactor">
    <cofactor evidence="2">
        <name>Mg(2+)</name>
        <dbReference type="ChEBI" id="CHEBI:18420"/>
    </cofactor>
    <text evidence="2">Binds 2 magnesium ions per subunit.</text>
</comment>
<keyword evidence="1 2" id="KW-0808">Transferase</keyword>
<dbReference type="FunFam" id="3.40.1180.10:FF:000001">
    <property type="entry name" value="(2E,6E)-farnesyl-diphosphate-specific ditrans,polycis-undecaprenyl-diphosphate synthase"/>
    <property type="match status" value="1"/>
</dbReference>
<dbReference type="Gene3D" id="3.40.1180.10">
    <property type="entry name" value="Decaprenyl diphosphate synthase-like"/>
    <property type="match status" value="1"/>
</dbReference>
<evidence type="ECO:0000313" key="4">
    <source>
        <dbReference type="Proteomes" id="UP000243333"/>
    </source>
</evidence>
<dbReference type="PANTHER" id="PTHR10291:SF0">
    <property type="entry name" value="DEHYDRODOLICHYL DIPHOSPHATE SYNTHASE 2"/>
    <property type="match status" value="1"/>
</dbReference>
<keyword evidence="2" id="KW-0479">Metal-binding</keyword>
<feature type="binding site" evidence="2">
    <location>
        <position position="42"/>
    </location>
    <ligand>
        <name>substrate</name>
    </ligand>
</feature>
<feature type="binding site" evidence="2">
    <location>
        <position position="50"/>
    </location>
    <ligand>
        <name>substrate</name>
    </ligand>
</feature>
<feature type="binding site" evidence="2">
    <location>
        <position position="224"/>
    </location>
    <ligand>
        <name>Mg(2+)</name>
        <dbReference type="ChEBI" id="CHEBI:18420"/>
    </ligand>
</feature>
<dbReference type="AlphaFoldDB" id="A0A1G7KRD8"/>
<evidence type="ECO:0000256" key="2">
    <source>
        <dbReference type="HAMAP-Rule" id="MF_01139"/>
    </source>
</evidence>
<name>A0A1G7KRD8_9FIRM</name>
<dbReference type="InterPro" id="IPR001441">
    <property type="entry name" value="UPP_synth-like"/>
</dbReference>
<feature type="binding site" evidence="2">
    <location>
        <position position="205"/>
    </location>
    <ligand>
        <name>substrate</name>
    </ligand>
</feature>
<dbReference type="Pfam" id="PF01255">
    <property type="entry name" value="Prenyltransf"/>
    <property type="match status" value="1"/>
</dbReference>
<dbReference type="RefSeq" id="WP_093689485.1">
    <property type="nucleotide sequence ID" value="NZ_FNBU01000009.1"/>
</dbReference>
<comment type="similarity">
    <text evidence="2">Belongs to the UPP synthase family.</text>
</comment>
<proteinExistence type="inferred from homology"/>
<dbReference type="Proteomes" id="UP000243333">
    <property type="component" value="Unassembled WGS sequence"/>
</dbReference>
<dbReference type="PANTHER" id="PTHR10291">
    <property type="entry name" value="DEHYDRODOLICHYL DIPHOSPHATE SYNTHASE FAMILY MEMBER"/>
    <property type="match status" value="1"/>
</dbReference>
<feature type="binding site" evidence="2">
    <location>
        <position position="54"/>
    </location>
    <ligand>
        <name>substrate</name>
    </ligand>
</feature>
<evidence type="ECO:0000313" key="3">
    <source>
        <dbReference type="EMBL" id="SDF39745.1"/>
    </source>
</evidence>
<feature type="binding site" evidence="2">
    <location>
        <begin position="38"/>
        <end position="41"/>
    </location>
    <ligand>
        <name>substrate</name>
    </ligand>
</feature>
<reference evidence="4" key="1">
    <citation type="submission" date="2016-10" db="EMBL/GenBank/DDBJ databases">
        <authorList>
            <person name="Varghese N."/>
            <person name="Submissions S."/>
        </authorList>
    </citation>
    <scope>NUCLEOTIDE SEQUENCE [LARGE SCALE GENOMIC DNA]</scope>
    <source>
        <strain evidence="4">DSM 23256</strain>
    </source>
</reference>
<dbReference type="EMBL" id="FNBU01000009">
    <property type="protein sequence ID" value="SDF39745.1"/>
    <property type="molecule type" value="Genomic_DNA"/>
</dbReference>
<dbReference type="HAMAP" id="MF_01139">
    <property type="entry name" value="ISPT"/>
    <property type="match status" value="1"/>
</dbReference>
<sequence>MWKKWFSNKSDVDQNQSYLQNSLDPNSIPAHIAIIMDGNGRWAQKRGLPRTLGHHAGAETLRNIVKTAAELGVKVLTAYAFSTENWKRPAEEVDVLMRLLSDYLDSEIDELDSNNVQIRFIGKTDELAPSLYHKIMQAQQRTSKNTGLILNLAVNYGGRAELTRAMQLIARKVAAGAIAPDNISEQTIQDHLYTADLPDPDLLIRPSGDLRLSNFLLWQSAYTEFWFTNTNWPDFTPAHLIQAITDYQRRDRRFGGLKTSK</sequence>
<dbReference type="InterPro" id="IPR036424">
    <property type="entry name" value="UPP_synth-like_sf"/>
</dbReference>
<dbReference type="GO" id="GO:0000287">
    <property type="term" value="F:magnesium ion binding"/>
    <property type="evidence" value="ECO:0007669"/>
    <property type="project" value="UniProtKB-UniRule"/>
</dbReference>
<dbReference type="EC" id="2.5.1.-" evidence="2"/>
<organism evidence="3 4">
    <name type="scientific">Sporolituus thermophilus DSM 23256</name>
    <dbReference type="NCBI Taxonomy" id="1123285"/>
    <lineage>
        <taxon>Bacteria</taxon>
        <taxon>Bacillati</taxon>
        <taxon>Bacillota</taxon>
        <taxon>Negativicutes</taxon>
        <taxon>Selenomonadales</taxon>
        <taxon>Sporomusaceae</taxon>
        <taxon>Sporolituus</taxon>
    </lineage>
</organism>
<feature type="binding site" evidence="2">
    <location>
        <position position="88"/>
    </location>
    <ligand>
        <name>substrate</name>
    </ligand>
</feature>
<keyword evidence="2" id="KW-0460">Magnesium</keyword>
<dbReference type="GO" id="GO:0016094">
    <property type="term" value="P:polyprenol biosynthetic process"/>
    <property type="evidence" value="ECO:0007669"/>
    <property type="project" value="TreeGrafter"/>
</dbReference>
<dbReference type="SUPFAM" id="SSF64005">
    <property type="entry name" value="Undecaprenyl diphosphate synthase"/>
    <property type="match status" value="1"/>
</dbReference>
<dbReference type="STRING" id="1123285.SAMN05660235_01445"/>
<dbReference type="PROSITE" id="PS01066">
    <property type="entry name" value="UPP_SYNTHASE"/>
    <property type="match status" value="1"/>
</dbReference>
<feature type="binding site" evidence="2">
    <location>
        <begin position="82"/>
        <end position="84"/>
    </location>
    <ligand>
        <name>substrate</name>
    </ligand>
</feature>
<comment type="subunit">
    <text evidence="2">Homodimer.</text>
</comment>
<accession>A0A1G7KRD8</accession>
<dbReference type="NCBIfam" id="NF011405">
    <property type="entry name" value="PRK14830.1"/>
    <property type="match status" value="1"/>
</dbReference>
<dbReference type="OrthoDB" id="4191603at2"/>
<dbReference type="GO" id="GO:0005829">
    <property type="term" value="C:cytosol"/>
    <property type="evidence" value="ECO:0007669"/>
    <property type="project" value="TreeGrafter"/>
</dbReference>
<evidence type="ECO:0000256" key="1">
    <source>
        <dbReference type="ARBA" id="ARBA00022679"/>
    </source>
</evidence>
<feature type="binding site" evidence="2">
    <location>
        <position position="86"/>
    </location>
    <ligand>
        <name>substrate</name>
    </ligand>
</feature>
<dbReference type="CDD" id="cd00475">
    <property type="entry name" value="Cis_IPPS"/>
    <property type="match status" value="1"/>
</dbReference>
<dbReference type="GO" id="GO:0008834">
    <property type="term" value="F:ditrans,polycis-undecaprenyl-diphosphate synthase [(2E,6E)-farnesyl-diphosphate specific] activity"/>
    <property type="evidence" value="ECO:0007669"/>
    <property type="project" value="TreeGrafter"/>
</dbReference>
<feature type="binding site" evidence="2">
    <location>
        <position position="37"/>
    </location>
    <ligand>
        <name>Mg(2+)</name>
        <dbReference type="ChEBI" id="CHEBI:18420"/>
    </ligand>
</feature>
<dbReference type="InterPro" id="IPR018520">
    <property type="entry name" value="UPP_synth-like_CS"/>
</dbReference>
<dbReference type="NCBIfam" id="TIGR00055">
    <property type="entry name" value="uppS"/>
    <property type="match status" value="1"/>
</dbReference>
<feature type="active site" evidence="2">
    <location>
        <position position="37"/>
    </location>
</feature>
<protein>
    <recommendedName>
        <fullName evidence="2">Isoprenyl transferase</fullName>
        <ecNumber evidence="2">2.5.1.-</ecNumber>
    </recommendedName>
</protein>
<gene>
    <name evidence="3" type="ORF">SAMN05660235_01445</name>
</gene>
<feature type="binding site" evidence="2">
    <location>
        <begin position="211"/>
        <end position="213"/>
    </location>
    <ligand>
        <name>substrate</name>
    </ligand>
</feature>
<dbReference type="GO" id="GO:0030145">
    <property type="term" value="F:manganese ion binding"/>
    <property type="evidence" value="ECO:0007669"/>
    <property type="project" value="TreeGrafter"/>
</dbReference>
<feature type="active site" description="Proton acceptor" evidence="2">
    <location>
        <position position="85"/>
    </location>
</feature>